<dbReference type="EMBL" id="KN833743">
    <property type="protein sequence ID" value="KIK22100.1"/>
    <property type="molecule type" value="Genomic_DNA"/>
</dbReference>
<evidence type="ECO:0000313" key="1">
    <source>
        <dbReference type="EMBL" id="KIK22100.1"/>
    </source>
</evidence>
<dbReference type="OrthoDB" id="2656691at2759"/>
<dbReference type="Proteomes" id="UP000054018">
    <property type="component" value="Unassembled WGS sequence"/>
</dbReference>
<protein>
    <submittedName>
        <fullName evidence="1">Uncharacterized protein</fullName>
    </submittedName>
</protein>
<accession>A0A0C9YBI6</accession>
<name>A0A0C9YBI6_9AGAM</name>
<dbReference type="HOGENOM" id="CLU_040570_0_0_1"/>
<dbReference type="AlphaFoldDB" id="A0A0C9YBI6"/>
<organism evidence="1 2">
    <name type="scientific">Pisolithus microcarpus 441</name>
    <dbReference type="NCBI Taxonomy" id="765257"/>
    <lineage>
        <taxon>Eukaryota</taxon>
        <taxon>Fungi</taxon>
        <taxon>Dikarya</taxon>
        <taxon>Basidiomycota</taxon>
        <taxon>Agaricomycotina</taxon>
        <taxon>Agaricomycetes</taxon>
        <taxon>Agaricomycetidae</taxon>
        <taxon>Boletales</taxon>
        <taxon>Sclerodermatineae</taxon>
        <taxon>Pisolithaceae</taxon>
        <taxon>Pisolithus</taxon>
    </lineage>
</organism>
<reference evidence="2" key="2">
    <citation type="submission" date="2015-01" db="EMBL/GenBank/DDBJ databases">
        <title>Evolutionary Origins and Diversification of the Mycorrhizal Mutualists.</title>
        <authorList>
            <consortium name="DOE Joint Genome Institute"/>
            <consortium name="Mycorrhizal Genomics Consortium"/>
            <person name="Kohler A."/>
            <person name="Kuo A."/>
            <person name="Nagy L.G."/>
            <person name="Floudas D."/>
            <person name="Copeland A."/>
            <person name="Barry K.W."/>
            <person name="Cichocki N."/>
            <person name="Veneault-Fourrey C."/>
            <person name="LaButti K."/>
            <person name="Lindquist E.A."/>
            <person name="Lipzen A."/>
            <person name="Lundell T."/>
            <person name="Morin E."/>
            <person name="Murat C."/>
            <person name="Riley R."/>
            <person name="Ohm R."/>
            <person name="Sun H."/>
            <person name="Tunlid A."/>
            <person name="Henrissat B."/>
            <person name="Grigoriev I.V."/>
            <person name="Hibbett D.S."/>
            <person name="Martin F."/>
        </authorList>
    </citation>
    <scope>NUCLEOTIDE SEQUENCE [LARGE SCALE GENOMIC DNA]</scope>
    <source>
        <strain evidence="2">441</strain>
    </source>
</reference>
<keyword evidence="2" id="KW-1185">Reference proteome</keyword>
<proteinExistence type="predicted"/>
<evidence type="ECO:0000313" key="2">
    <source>
        <dbReference type="Proteomes" id="UP000054018"/>
    </source>
</evidence>
<gene>
    <name evidence="1" type="ORF">PISMIDRAFT_680618</name>
</gene>
<sequence length="514" mass="57423">MRSLVFRVRSCNGMAAATIAPLKARTICDQVRRSSAVFHRYTFIFPLRTLKKGKNINSTLRAVSPFPLHMWAASDLSSPSLAVKADTYTTKRPESSFASDLLQISSTSTLLHSPKVDPLQDSEFDYMAHSAAPSQCPFDGEEREWTMDGCSSAMSEARQQPTSTCTDMTGYIPVRNKHHTPIHTPLDDHWVTHYHASNPATYLGHLTFSPPITNLSLHHAMRHSPEYPQVDGRNPMFGEQPLVHRASAAATAGLVTTLPYRDHASFQFGGQAKHHDGTSACHKPFEEVIGLEISWLAPSNLLVSPSQELHPSYSGGRNILTPTNPPICRRSHAETTASVAVPHDLHDSTTGMTSGCVGDYERMDLVSDQGINLNLPSSSFSKIAPSHCEPRTYERSLHTVEEDLATLPGPLVANDPADDAIVRHDGTMDCGWIEPDGKTCNQRIDYRCEGHFATAHGIRNMSQDVKIKCRWCPPSAKKVKRKGFIRHLREVHMKYRRPKKEEARTPWRKRRRRN</sequence>
<reference evidence="1 2" key="1">
    <citation type="submission" date="2014-04" db="EMBL/GenBank/DDBJ databases">
        <authorList>
            <consortium name="DOE Joint Genome Institute"/>
            <person name="Kuo A."/>
            <person name="Kohler A."/>
            <person name="Costa M.D."/>
            <person name="Nagy L.G."/>
            <person name="Floudas D."/>
            <person name="Copeland A."/>
            <person name="Barry K.W."/>
            <person name="Cichocki N."/>
            <person name="Veneault-Fourrey C."/>
            <person name="LaButti K."/>
            <person name="Lindquist E.A."/>
            <person name="Lipzen A."/>
            <person name="Lundell T."/>
            <person name="Morin E."/>
            <person name="Murat C."/>
            <person name="Sun H."/>
            <person name="Tunlid A."/>
            <person name="Henrissat B."/>
            <person name="Grigoriev I.V."/>
            <person name="Hibbett D.S."/>
            <person name="Martin F."/>
            <person name="Nordberg H.P."/>
            <person name="Cantor M.N."/>
            <person name="Hua S.X."/>
        </authorList>
    </citation>
    <scope>NUCLEOTIDE SEQUENCE [LARGE SCALE GENOMIC DNA]</scope>
    <source>
        <strain evidence="1 2">441</strain>
    </source>
</reference>